<reference evidence="3" key="2">
    <citation type="submission" date="2019-09" db="UniProtKB">
        <authorList>
            <consortium name="WormBaseParasite"/>
        </authorList>
    </citation>
    <scope>IDENTIFICATION</scope>
</reference>
<gene>
    <name evidence="1" type="ORF">HPBE_LOCUS25010</name>
</gene>
<evidence type="ECO:0000313" key="1">
    <source>
        <dbReference type="EMBL" id="VDP48577.1"/>
    </source>
</evidence>
<proteinExistence type="predicted"/>
<evidence type="ECO:0000313" key="2">
    <source>
        <dbReference type="Proteomes" id="UP000050761"/>
    </source>
</evidence>
<protein>
    <submittedName>
        <fullName evidence="3">Epimerase domain-containing protein</fullName>
    </submittedName>
</protein>
<dbReference type="InterPro" id="IPR036291">
    <property type="entry name" value="NAD(P)-bd_dom_sf"/>
</dbReference>
<name>A0A183GQP1_HELPZ</name>
<dbReference type="AlphaFoldDB" id="A0A183GQP1"/>
<dbReference type="OrthoDB" id="2735536at2759"/>
<reference evidence="1 2" key="1">
    <citation type="submission" date="2018-11" db="EMBL/GenBank/DDBJ databases">
        <authorList>
            <consortium name="Pathogen Informatics"/>
        </authorList>
    </citation>
    <scope>NUCLEOTIDE SEQUENCE [LARGE SCALE GENOMIC DNA]</scope>
</reference>
<keyword evidence="2" id="KW-1185">Reference proteome</keyword>
<organism evidence="2 3">
    <name type="scientific">Heligmosomoides polygyrus</name>
    <name type="common">Parasitic roundworm</name>
    <dbReference type="NCBI Taxonomy" id="6339"/>
    <lineage>
        <taxon>Eukaryota</taxon>
        <taxon>Metazoa</taxon>
        <taxon>Ecdysozoa</taxon>
        <taxon>Nematoda</taxon>
        <taxon>Chromadorea</taxon>
        <taxon>Rhabditida</taxon>
        <taxon>Rhabditina</taxon>
        <taxon>Rhabditomorpha</taxon>
        <taxon>Strongyloidea</taxon>
        <taxon>Heligmosomidae</taxon>
        <taxon>Heligmosomoides</taxon>
    </lineage>
</organism>
<dbReference type="EMBL" id="UZAH01037215">
    <property type="protein sequence ID" value="VDP48577.1"/>
    <property type="molecule type" value="Genomic_DNA"/>
</dbReference>
<sequence length="105" mass="11852">MIVTVLGANSLLGQHLLQHIQRSDRSVQLITWTHSGAFEPRLPEIEASFVERFNGFDALHKAVHRSDLVFNLHEAQDLSLFPRDALLLLHNVDCELLILIVCCLA</sequence>
<dbReference type="SUPFAM" id="SSF51735">
    <property type="entry name" value="NAD(P)-binding Rossmann-fold domains"/>
    <property type="match status" value="1"/>
</dbReference>
<evidence type="ECO:0000313" key="3">
    <source>
        <dbReference type="WBParaSite" id="HPBE_0002501101-mRNA-1"/>
    </source>
</evidence>
<dbReference type="Proteomes" id="UP000050761">
    <property type="component" value="Unassembled WGS sequence"/>
</dbReference>
<accession>A0A183GQP1</accession>
<dbReference type="WBParaSite" id="HPBE_0002501101-mRNA-1">
    <property type="protein sequence ID" value="HPBE_0002501101-mRNA-1"/>
    <property type="gene ID" value="HPBE_0002501101"/>
</dbReference>
<accession>A0A3P8DAS3</accession>